<feature type="transmembrane region" description="Helical" evidence="7">
    <location>
        <begin position="93"/>
        <end position="110"/>
    </location>
</feature>
<evidence type="ECO:0000256" key="2">
    <source>
        <dbReference type="ARBA" id="ARBA00022475"/>
    </source>
</evidence>
<dbReference type="GO" id="GO:0005886">
    <property type="term" value="C:plasma membrane"/>
    <property type="evidence" value="ECO:0007669"/>
    <property type="project" value="UniProtKB-SubCell"/>
</dbReference>
<dbReference type="InterPro" id="IPR049453">
    <property type="entry name" value="Memb_transporter_dom"/>
</dbReference>
<feature type="transmembrane region" description="Helical" evidence="7">
    <location>
        <begin position="371"/>
        <end position="389"/>
    </location>
</feature>
<proteinExistence type="inferred from homology"/>
<comment type="similarity">
    <text evidence="6">Belongs to the YccS/YhfK family.</text>
</comment>
<evidence type="ECO:0000259" key="8">
    <source>
        <dbReference type="Pfam" id="PF13515"/>
    </source>
</evidence>
<accession>A0A076F9V5</accession>
<comment type="subcellular location">
    <subcellularLocation>
        <location evidence="1">Cell membrane</location>
        <topology evidence="1">Multi-pass membrane protein</topology>
    </subcellularLocation>
</comment>
<dbReference type="STRING" id="1244531.CIG2463D_0618"/>
<evidence type="ECO:0000313" key="9">
    <source>
        <dbReference type="EMBL" id="AII14478.1"/>
    </source>
</evidence>
<protein>
    <submittedName>
        <fullName evidence="9">Integral membrane protein, YccS/YhfK family</fullName>
    </submittedName>
</protein>
<dbReference type="PANTHER" id="PTHR30509">
    <property type="entry name" value="P-HYDROXYBENZOIC ACID EFFLUX PUMP SUBUNIT-RELATED"/>
    <property type="match status" value="1"/>
</dbReference>
<feature type="domain" description="Integral membrane bound transporter" evidence="8">
    <location>
        <begin position="358"/>
        <end position="480"/>
    </location>
</feature>
<feature type="transmembrane region" description="Helical" evidence="7">
    <location>
        <begin position="141"/>
        <end position="159"/>
    </location>
</feature>
<feature type="transmembrane region" description="Helical" evidence="7">
    <location>
        <begin position="117"/>
        <end position="135"/>
    </location>
</feature>
<evidence type="ECO:0000256" key="6">
    <source>
        <dbReference type="ARBA" id="ARBA00043993"/>
    </source>
</evidence>
<evidence type="ECO:0000256" key="3">
    <source>
        <dbReference type="ARBA" id="ARBA00022692"/>
    </source>
</evidence>
<dbReference type="OrthoDB" id="5329664at2"/>
<organism evidence="9 10">
    <name type="scientific">Campylobacter iguaniorum</name>
    <dbReference type="NCBI Taxonomy" id="1244531"/>
    <lineage>
        <taxon>Bacteria</taxon>
        <taxon>Pseudomonadati</taxon>
        <taxon>Campylobacterota</taxon>
        <taxon>Epsilonproteobacteria</taxon>
        <taxon>Campylobacterales</taxon>
        <taxon>Campylobacteraceae</taxon>
        <taxon>Campylobacter</taxon>
    </lineage>
</organism>
<dbReference type="AlphaFoldDB" id="A0A076F9V5"/>
<feature type="transmembrane region" description="Helical" evidence="7">
    <location>
        <begin position="466"/>
        <end position="487"/>
    </location>
</feature>
<evidence type="ECO:0000256" key="1">
    <source>
        <dbReference type="ARBA" id="ARBA00004651"/>
    </source>
</evidence>
<feature type="transmembrane region" description="Helical" evidence="7">
    <location>
        <begin position="68"/>
        <end position="87"/>
    </location>
</feature>
<evidence type="ECO:0000256" key="4">
    <source>
        <dbReference type="ARBA" id="ARBA00022989"/>
    </source>
</evidence>
<feature type="transmembrane region" description="Helical" evidence="7">
    <location>
        <begin position="436"/>
        <end position="454"/>
    </location>
</feature>
<keyword evidence="10" id="KW-1185">Reference proteome</keyword>
<name>A0A076F9V5_9BACT</name>
<feature type="transmembrane region" description="Helical" evidence="7">
    <location>
        <begin position="12"/>
        <end position="28"/>
    </location>
</feature>
<evidence type="ECO:0000313" key="10">
    <source>
        <dbReference type="Proteomes" id="UP000028486"/>
    </source>
</evidence>
<dbReference type="RefSeq" id="WP_038453617.1">
    <property type="nucleotide sequence ID" value="NZ_CP009043.1"/>
</dbReference>
<dbReference type="HOGENOM" id="CLU_412048_0_0_7"/>
<dbReference type="EMBL" id="CP009043">
    <property type="protein sequence ID" value="AII14478.1"/>
    <property type="molecule type" value="Genomic_DNA"/>
</dbReference>
<dbReference type="PANTHER" id="PTHR30509:SF9">
    <property type="entry name" value="MULTIDRUG RESISTANCE PROTEIN MDTO"/>
    <property type="match status" value="1"/>
</dbReference>
<reference evidence="10" key="1">
    <citation type="journal article" date="2014" name="Genome Announc.">
        <title>Complete Genome Sequence of Campylobacter iguaniorum Strain 1485ET, Isolated from a Bearded Dragon (Pogona vitticeps).</title>
        <authorList>
            <person name="Gilbert M.J."/>
            <person name="Miller W.G."/>
            <person name="Yee E."/>
            <person name="Kik M."/>
            <person name="Wagenaar J.A."/>
            <person name="Duim B."/>
        </authorList>
    </citation>
    <scope>NUCLEOTIDE SEQUENCE [LARGE SCALE GENOMIC DNA]</scope>
    <source>
        <strain evidence="10">1485E</strain>
    </source>
</reference>
<dbReference type="eggNOG" id="COG1289">
    <property type="taxonomic scope" value="Bacteria"/>
</dbReference>
<dbReference type="Proteomes" id="UP000028486">
    <property type="component" value="Chromosome"/>
</dbReference>
<dbReference type="KEGG" id="caj:CIG1485E_0618"/>
<evidence type="ECO:0000256" key="7">
    <source>
        <dbReference type="SAM" id="Phobius"/>
    </source>
</evidence>
<evidence type="ECO:0000256" key="5">
    <source>
        <dbReference type="ARBA" id="ARBA00023136"/>
    </source>
</evidence>
<feature type="transmembrane region" description="Helical" evidence="7">
    <location>
        <begin position="34"/>
        <end position="56"/>
    </location>
</feature>
<keyword evidence="3 7" id="KW-0812">Transmembrane</keyword>
<feature type="transmembrane region" description="Helical" evidence="7">
    <location>
        <begin position="401"/>
        <end position="430"/>
    </location>
</feature>
<sequence>MLKNFIKTYDPANFGLTYALKASISFILCASVSYYFFGFHATVFATNASISIFFINSLDGNDKAKLKYLYLYIFLSCLALPFVAYFYELGWWLVVPTFLWMSFVGICAIFNPNLNKVLSIVNMTGLVALIVQSNGEFDIQSSIYGVIVGGVIASTLRVLHIGTYGKFTKKTYNLLLNDTTKMAQNLFDQKTFDEIALQCANHIDSIKKIFANQSANLKDARLIIHHSKAIFYLYKTEDIFYSLISLKRYFINIKDNSLLLEVQKEILHNLNELKNIFKDEKVSLKSEALNKIQNSKFSIFAASLEVLYSKFELIKNGGEDKIKLEKKSSKSLKSIISEINLQNDTVINSLKLALGVSIAIFITQVTKIDHGVWIAIGVLSVSRATSYMTRVVGFDNIKGAMIGICIAFALIYTLKSTVIFVPLIMLFIFLTFYLKIFPTIYFSSVFMATFTLVFSEIKADFLELVVARFADILIGFFVAFGVTFLLFRKASAIKLNSNLSSVIAKLNELSNFFSQSQKAKFIISEKSVLTSLNIYKKAILENDKREFKYFKTSLEIYKNLEEINGLIINLKDYIKSIKHDKLDLIKLALESDIKIISTRFEMIEKKLNKLPYYFYDSVEDKLMCHDKTITYLLNLIASKQTKVMDLI</sequence>
<gene>
    <name evidence="9" type="ORF">CIG1485E_0618</name>
</gene>
<dbReference type="Pfam" id="PF13515">
    <property type="entry name" value="FUSC_2"/>
    <property type="match status" value="1"/>
</dbReference>
<keyword evidence="4 7" id="KW-1133">Transmembrane helix</keyword>
<keyword evidence="5 7" id="KW-0472">Membrane</keyword>
<keyword evidence="2" id="KW-1003">Cell membrane</keyword>